<keyword evidence="3" id="KW-1185">Reference proteome</keyword>
<name>A0A1Q9JGY8_9FIRM</name>
<evidence type="ECO:0000313" key="3">
    <source>
        <dbReference type="Proteomes" id="UP000187404"/>
    </source>
</evidence>
<sequence>MNTIVYVEMGVHKESYTLCCYTYDRNKVEYKQTIPADYRMILKYMERIRERYESEVRFVCGYEAGCLGYSLYNQLKAHAVECRILAPTTMAITNTNRVKTDRRDAANIARCLAFRTYSEVYVPDEEDVSIKEYIRMRDDQKLMLKKIKQQILSFVLRKGKRFEGGKTYWTIAHVKWLRNLELEGLDKETLSEYLITYEYLVDKIKRFDERIEELAGKENTTKK</sequence>
<evidence type="ECO:0000313" key="2">
    <source>
        <dbReference type="EMBL" id="OLR55391.1"/>
    </source>
</evidence>
<dbReference type="AlphaFoldDB" id="A0A1Q9JGY8"/>
<accession>A0A1Q9JGY8</accession>
<proteinExistence type="predicted"/>
<dbReference type="GO" id="GO:0004803">
    <property type="term" value="F:transposase activity"/>
    <property type="evidence" value="ECO:0007669"/>
    <property type="project" value="InterPro"/>
</dbReference>
<dbReference type="RefSeq" id="WP_075712386.1">
    <property type="nucleotide sequence ID" value="NZ_MJIE01000001.1"/>
</dbReference>
<dbReference type="PANTHER" id="PTHR33055">
    <property type="entry name" value="TRANSPOSASE FOR INSERTION SEQUENCE ELEMENT IS1111A"/>
    <property type="match status" value="1"/>
</dbReference>
<evidence type="ECO:0000259" key="1">
    <source>
        <dbReference type="Pfam" id="PF01548"/>
    </source>
</evidence>
<organism evidence="2 3">
    <name type="scientific">Hornefia porci</name>
    <dbReference type="NCBI Taxonomy" id="2652292"/>
    <lineage>
        <taxon>Bacteria</taxon>
        <taxon>Bacillati</taxon>
        <taxon>Bacillota</taxon>
        <taxon>Clostridia</taxon>
        <taxon>Peptostreptococcales</taxon>
        <taxon>Anaerovoracaceae</taxon>
        <taxon>Hornefia</taxon>
    </lineage>
</organism>
<dbReference type="EMBL" id="MJIE01000001">
    <property type="protein sequence ID" value="OLR55391.1"/>
    <property type="molecule type" value="Genomic_DNA"/>
</dbReference>
<protein>
    <recommendedName>
        <fullName evidence="1">Transposase IS110-like N-terminal domain-containing protein</fullName>
    </recommendedName>
</protein>
<dbReference type="GO" id="GO:0003677">
    <property type="term" value="F:DNA binding"/>
    <property type="evidence" value="ECO:0007669"/>
    <property type="project" value="InterPro"/>
</dbReference>
<dbReference type="Proteomes" id="UP000187404">
    <property type="component" value="Unassembled WGS sequence"/>
</dbReference>
<comment type="caution">
    <text evidence="2">The sequence shown here is derived from an EMBL/GenBank/DDBJ whole genome shotgun (WGS) entry which is preliminary data.</text>
</comment>
<reference evidence="2 3" key="1">
    <citation type="journal article" date="2016" name="Appl. Environ. Microbiol.">
        <title>Function and Phylogeny of Bacterial Butyryl Coenzyme A:Acetate Transferases and Their Diversity in the Proximal Colon of Swine.</title>
        <authorList>
            <person name="Trachsel J."/>
            <person name="Bayles D.O."/>
            <person name="Looft T."/>
            <person name="Levine U.Y."/>
            <person name="Allen H.K."/>
        </authorList>
    </citation>
    <scope>NUCLEOTIDE SEQUENCE [LARGE SCALE GENOMIC DNA]</scope>
    <source>
        <strain evidence="2 3">68-3-10</strain>
    </source>
</reference>
<gene>
    <name evidence="2" type="ORF">BHK98_04495</name>
</gene>
<dbReference type="InterPro" id="IPR047650">
    <property type="entry name" value="Transpos_IS110"/>
</dbReference>
<dbReference type="STRING" id="1261640.BHK98_04495"/>
<dbReference type="Pfam" id="PF01548">
    <property type="entry name" value="DEDD_Tnp_IS110"/>
    <property type="match status" value="1"/>
</dbReference>
<feature type="domain" description="Transposase IS110-like N-terminal" evidence="1">
    <location>
        <begin position="11"/>
        <end position="154"/>
    </location>
</feature>
<dbReference type="InterPro" id="IPR002525">
    <property type="entry name" value="Transp_IS110-like_N"/>
</dbReference>
<dbReference type="GO" id="GO:0006313">
    <property type="term" value="P:DNA transposition"/>
    <property type="evidence" value="ECO:0007669"/>
    <property type="project" value="InterPro"/>
</dbReference>
<dbReference type="OrthoDB" id="3191145at2"/>